<evidence type="ECO:0000313" key="2">
    <source>
        <dbReference type="Proteomes" id="UP000255233"/>
    </source>
</evidence>
<proteinExistence type="predicted"/>
<accession>A0A379MTN1</accession>
<protein>
    <submittedName>
        <fullName evidence="1">Uncharacterized protein</fullName>
    </submittedName>
</protein>
<reference evidence="1 2" key="1">
    <citation type="submission" date="2018-06" db="EMBL/GenBank/DDBJ databases">
        <authorList>
            <consortium name="Pathogen Informatics"/>
            <person name="Doyle S."/>
        </authorList>
    </citation>
    <scope>NUCLEOTIDE SEQUENCE [LARGE SCALE GENOMIC DNA]</scope>
    <source>
        <strain evidence="1 2">NCTC11190</strain>
    </source>
</reference>
<gene>
    <name evidence="1" type="ORF">NCTC11190_02131</name>
</gene>
<dbReference type="AlphaFoldDB" id="A0A379MTN1"/>
<sequence>MQKPQERPAPLLGMANIPGHGALRYRKADRETVRLAIISVYAYLRNHSSEA</sequence>
<keyword evidence="2" id="KW-1185">Reference proteome</keyword>
<dbReference type="Proteomes" id="UP000255233">
    <property type="component" value="Unassembled WGS sequence"/>
</dbReference>
<dbReference type="EMBL" id="UGVL01000001">
    <property type="protein sequence ID" value="SUE34893.1"/>
    <property type="molecule type" value="Genomic_DNA"/>
</dbReference>
<evidence type="ECO:0000313" key="1">
    <source>
        <dbReference type="EMBL" id="SUE34893.1"/>
    </source>
</evidence>
<name>A0A379MTN1_9BACT</name>
<organism evidence="1 2">
    <name type="scientific">Rikenella microfusus</name>
    <dbReference type="NCBI Taxonomy" id="28139"/>
    <lineage>
        <taxon>Bacteria</taxon>
        <taxon>Pseudomonadati</taxon>
        <taxon>Bacteroidota</taxon>
        <taxon>Bacteroidia</taxon>
        <taxon>Bacteroidales</taxon>
        <taxon>Rikenellaceae</taxon>
        <taxon>Rikenella</taxon>
    </lineage>
</organism>